<reference evidence="2 3" key="1">
    <citation type="submission" date="2019-06" db="EMBL/GenBank/DDBJ databases">
        <title>Draft genomes of female and male turbot (Scophthalmus maximus).</title>
        <authorList>
            <person name="Xu H."/>
            <person name="Xu X.-W."/>
            <person name="Shao C."/>
            <person name="Chen S."/>
        </authorList>
    </citation>
    <scope>NUCLEOTIDE SEQUENCE [LARGE SCALE GENOMIC DNA]</scope>
    <source>
        <strain evidence="2">Ysfricsl-2016a</strain>
        <tissue evidence="2">Blood</tissue>
    </source>
</reference>
<proteinExistence type="predicted"/>
<feature type="compositionally biased region" description="Polar residues" evidence="1">
    <location>
        <begin position="45"/>
        <end position="56"/>
    </location>
</feature>
<evidence type="ECO:0000313" key="3">
    <source>
        <dbReference type="Proteomes" id="UP000438429"/>
    </source>
</evidence>
<comment type="caution">
    <text evidence="2">The sequence shown here is derived from an EMBL/GenBank/DDBJ whole genome shotgun (WGS) entry which is preliminary data.</text>
</comment>
<evidence type="ECO:0000313" key="2">
    <source>
        <dbReference type="EMBL" id="KAF0046332.1"/>
    </source>
</evidence>
<dbReference type="AlphaFoldDB" id="A0A6A4TWB8"/>
<evidence type="ECO:0000256" key="1">
    <source>
        <dbReference type="SAM" id="MobiDB-lite"/>
    </source>
</evidence>
<protein>
    <submittedName>
        <fullName evidence="2">Uncharacterized protein</fullName>
    </submittedName>
</protein>
<organism evidence="2 3">
    <name type="scientific">Scophthalmus maximus</name>
    <name type="common">Turbot</name>
    <name type="synonym">Psetta maxima</name>
    <dbReference type="NCBI Taxonomy" id="52904"/>
    <lineage>
        <taxon>Eukaryota</taxon>
        <taxon>Metazoa</taxon>
        <taxon>Chordata</taxon>
        <taxon>Craniata</taxon>
        <taxon>Vertebrata</taxon>
        <taxon>Euteleostomi</taxon>
        <taxon>Actinopterygii</taxon>
        <taxon>Neopterygii</taxon>
        <taxon>Teleostei</taxon>
        <taxon>Neoteleostei</taxon>
        <taxon>Acanthomorphata</taxon>
        <taxon>Carangaria</taxon>
        <taxon>Pleuronectiformes</taxon>
        <taxon>Pleuronectoidei</taxon>
        <taxon>Scophthalmidae</taxon>
        <taxon>Scophthalmus</taxon>
    </lineage>
</organism>
<name>A0A6A4TWB8_SCOMX</name>
<feature type="region of interest" description="Disordered" evidence="1">
    <location>
        <begin position="38"/>
        <end position="83"/>
    </location>
</feature>
<gene>
    <name evidence="2" type="ORF">F2P81_002861</name>
</gene>
<accession>A0A6A4TWB8</accession>
<sequence>MEMLSFRQKAPVSQGTGCCVVTQVEDLNHYKSYGHFMKLTPPPSKHQTTGSLTNEPVKSGVRDPDTVSSLGCSDPASPGGGARSWCVRMFVRT</sequence>
<dbReference type="EMBL" id="VEVO01000002">
    <property type="protein sequence ID" value="KAF0046332.1"/>
    <property type="molecule type" value="Genomic_DNA"/>
</dbReference>
<dbReference type="Proteomes" id="UP000438429">
    <property type="component" value="Unassembled WGS sequence"/>
</dbReference>